<keyword evidence="2" id="KW-1185">Reference proteome</keyword>
<organism evidence="1 2">
    <name type="scientific">Caproicibacterium argilliputei</name>
    <dbReference type="NCBI Taxonomy" id="3030016"/>
    <lineage>
        <taxon>Bacteria</taxon>
        <taxon>Bacillati</taxon>
        <taxon>Bacillota</taxon>
        <taxon>Clostridia</taxon>
        <taxon>Eubacteriales</taxon>
        <taxon>Oscillospiraceae</taxon>
        <taxon>Caproicibacterium</taxon>
    </lineage>
</organism>
<name>A0AA97H2H0_9FIRM</name>
<evidence type="ECO:0000313" key="2">
    <source>
        <dbReference type="Proteomes" id="UP001300604"/>
    </source>
</evidence>
<protein>
    <submittedName>
        <fullName evidence="1">Uncharacterized protein</fullName>
    </submittedName>
</protein>
<dbReference type="AlphaFoldDB" id="A0AA97H2H0"/>
<accession>A0AA97H2H0</accession>
<reference evidence="1 2" key="2">
    <citation type="submission" date="2024-06" db="EMBL/GenBank/DDBJ databases">
        <title>Caproicibacterium argilliputei sp. nov, a novel caproic acid producing anaerobic bacterium isolated from pit mud.</title>
        <authorList>
            <person name="Xia S."/>
        </authorList>
    </citation>
    <scope>NUCLEOTIDE SEQUENCE [LARGE SCALE GENOMIC DNA]</scope>
    <source>
        <strain evidence="1 2">ZCY20-5</strain>
    </source>
</reference>
<proteinExistence type="predicted"/>
<dbReference type="EMBL" id="CP135996">
    <property type="protein sequence ID" value="WOC32207.1"/>
    <property type="molecule type" value="Genomic_DNA"/>
</dbReference>
<reference evidence="2" key="1">
    <citation type="submission" date="2024-06" db="EMBL/GenBank/DDBJ databases">
        <title>Caproicibacterium argilliputei sp. nov, a novel caproic acid producing anaerobic bacterium isolated from pit mud.</title>
        <authorList>
            <person name="Zeng C."/>
        </authorList>
    </citation>
    <scope>NUCLEOTIDE SEQUENCE [LARGE SCALE GENOMIC DNA]</scope>
    <source>
        <strain evidence="2">ZCY20-5</strain>
    </source>
</reference>
<sequence>MEINILNTHKLYCEMMSIPDKDRSAFFNEKILEPFAPMFEKTMMPRNPEAMFCFPLTGADDVAKGMLNQLMAMNVWTEARYVIENSMNDLQKVGIKMPEKMNFSTAKKFAKDLVTLL</sequence>
<dbReference type="RefSeq" id="WP_275844266.1">
    <property type="nucleotide sequence ID" value="NZ_CP135996.1"/>
</dbReference>
<evidence type="ECO:0000313" key="1">
    <source>
        <dbReference type="EMBL" id="WOC32207.1"/>
    </source>
</evidence>
<dbReference type="Proteomes" id="UP001300604">
    <property type="component" value="Chromosome"/>
</dbReference>
<reference evidence="2" key="3">
    <citation type="submission" date="2024-06" db="EMBL/GenBank/DDBJ databases">
        <authorList>
            <person name="Zeng C."/>
        </authorList>
    </citation>
    <scope>NUCLEOTIDE SEQUENCE [LARGE SCALE GENOMIC DNA]</scope>
    <source>
        <strain evidence="2">ZCY20-5</strain>
    </source>
</reference>
<gene>
    <name evidence="1" type="ORF">PXC00_13620</name>
</gene>
<dbReference type="KEGG" id="carl:PXC00_13620"/>